<reference evidence="6 7" key="1">
    <citation type="submission" date="2024-01" db="EMBL/GenBank/DDBJ databases">
        <title>The diversity of rhizobia nodulating Mimosa spp. in eleven states of Brazil covering several biomes is determined by host plant, location, and edaphic factors.</title>
        <authorList>
            <person name="Rouws L."/>
            <person name="Barauna A."/>
            <person name="Beukes C."/>
            <person name="De Faria S.M."/>
            <person name="Gross E."/>
            <person name="Dos Reis Junior F.B."/>
            <person name="Simon M."/>
            <person name="Maluk M."/>
            <person name="Odee D.W."/>
            <person name="Kenicer G."/>
            <person name="Young J.P.W."/>
            <person name="Reis V.M."/>
            <person name="Zilli J."/>
            <person name="James E.K."/>
        </authorList>
    </citation>
    <scope>NUCLEOTIDE SEQUENCE [LARGE SCALE GENOMIC DNA]</scope>
    <source>
        <strain evidence="6 7">JPY77</strain>
    </source>
</reference>
<feature type="short sequence motif" description="GXSXG" evidence="4">
    <location>
        <begin position="38"/>
        <end position="42"/>
    </location>
</feature>
<gene>
    <name evidence="6" type="ORF">V4C55_43315</name>
</gene>
<dbReference type="CDD" id="cd07207">
    <property type="entry name" value="Pat_ExoU_VipD_like"/>
    <property type="match status" value="1"/>
</dbReference>
<evidence type="ECO:0000256" key="2">
    <source>
        <dbReference type="ARBA" id="ARBA00022963"/>
    </source>
</evidence>
<protein>
    <submittedName>
        <fullName evidence="6">Patatin-like phospholipase family protein</fullName>
    </submittedName>
</protein>
<feature type="active site" description="Nucleophile" evidence="4">
    <location>
        <position position="40"/>
    </location>
</feature>
<evidence type="ECO:0000256" key="1">
    <source>
        <dbReference type="ARBA" id="ARBA00022801"/>
    </source>
</evidence>
<accession>A0ABU9QSQ8</accession>
<feature type="short sequence motif" description="DGA/G" evidence="4">
    <location>
        <begin position="161"/>
        <end position="163"/>
    </location>
</feature>
<evidence type="ECO:0000313" key="7">
    <source>
        <dbReference type="Proteomes" id="UP001494588"/>
    </source>
</evidence>
<keyword evidence="2 4" id="KW-0442">Lipid degradation</keyword>
<sequence length="287" mass="30250">MTKRIRVALSGSGFRLGAHLGALQAIVDAGYEIVELAGTSGGSIVAAMFAGGMKLTDMRELCMRLDWSSIMRFSPWAVLRHQALCGGKALEAFLERGTGGRTFINSPLDLKIIAADLLTEREFLFSRATTPTVPIAVAARASASIPVVFPPVACSGALLVDGGTCDNVPASDLTVDDVPRVGIYLVSDDTALRPGNHGLCTLAPRIIDLMLAANEAAHVELDVKNGVTIVRVQTGYASSFDRNMAPAVRRRLYNDGYAATKAAIGAMPVAQTTPSGTIFSTSRPMSP</sequence>
<feature type="active site" description="Proton acceptor" evidence="4">
    <location>
        <position position="161"/>
    </location>
</feature>
<dbReference type="InterPro" id="IPR016035">
    <property type="entry name" value="Acyl_Trfase/lysoPLipase"/>
</dbReference>
<dbReference type="RefSeq" id="WP_201662667.1">
    <property type="nucleotide sequence ID" value="NZ_CAJHCS010000076.1"/>
</dbReference>
<dbReference type="Gene3D" id="3.40.1090.10">
    <property type="entry name" value="Cytosolic phospholipase A2 catalytic domain"/>
    <property type="match status" value="2"/>
</dbReference>
<dbReference type="Pfam" id="PF01734">
    <property type="entry name" value="Patatin"/>
    <property type="match status" value="1"/>
</dbReference>
<dbReference type="SUPFAM" id="SSF52151">
    <property type="entry name" value="FabD/lysophospholipase-like"/>
    <property type="match status" value="1"/>
</dbReference>
<proteinExistence type="predicted"/>
<organism evidence="6 7">
    <name type="scientific">Paraburkholderia sabiae</name>
    <dbReference type="NCBI Taxonomy" id="273251"/>
    <lineage>
        <taxon>Bacteria</taxon>
        <taxon>Pseudomonadati</taxon>
        <taxon>Pseudomonadota</taxon>
        <taxon>Betaproteobacteria</taxon>
        <taxon>Burkholderiales</taxon>
        <taxon>Burkholderiaceae</taxon>
        <taxon>Paraburkholderia</taxon>
    </lineage>
</organism>
<keyword evidence="1 4" id="KW-0378">Hydrolase</keyword>
<keyword evidence="3 4" id="KW-0443">Lipid metabolism</keyword>
<dbReference type="InterPro" id="IPR050301">
    <property type="entry name" value="NTE"/>
</dbReference>
<comment type="caution">
    <text evidence="4">Lacks conserved residue(s) required for the propagation of feature annotation.</text>
</comment>
<feature type="domain" description="PNPLA" evidence="5">
    <location>
        <begin position="7"/>
        <end position="174"/>
    </location>
</feature>
<dbReference type="EMBL" id="JAZHGC010000098">
    <property type="protein sequence ID" value="MEM5292473.1"/>
    <property type="molecule type" value="Genomic_DNA"/>
</dbReference>
<evidence type="ECO:0000256" key="3">
    <source>
        <dbReference type="ARBA" id="ARBA00023098"/>
    </source>
</evidence>
<dbReference type="PROSITE" id="PS51635">
    <property type="entry name" value="PNPLA"/>
    <property type="match status" value="1"/>
</dbReference>
<comment type="caution">
    <text evidence="6">The sequence shown here is derived from an EMBL/GenBank/DDBJ whole genome shotgun (WGS) entry which is preliminary data.</text>
</comment>
<keyword evidence="7" id="KW-1185">Reference proteome</keyword>
<dbReference type="InterPro" id="IPR002641">
    <property type="entry name" value="PNPLA_dom"/>
</dbReference>
<evidence type="ECO:0000259" key="5">
    <source>
        <dbReference type="PROSITE" id="PS51635"/>
    </source>
</evidence>
<evidence type="ECO:0000256" key="4">
    <source>
        <dbReference type="PROSITE-ProRule" id="PRU01161"/>
    </source>
</evidence>
<evidence type="ECO:0000313" key="6">
    <source>
        <dbReference type="EMBL" id="MEM5292473.1"/>
    </source>
</evidence>
<dbReference type="PANTHER" id="PTHR14226:SF29">
    <property type="entry name" value="NEUROPATHY TARGET ESTERASE SWS"/>
    <property type="match status" value="1"/>
</dbReference>
<name>A0ABU9QSQ8_9BURK</name>
<dbReference type="Proteomes" id="UP001494588">
    <property type="component" value="Unassembled WGS sequence"/>
</dbReference>
<dbReference type="PANTHER" id="PTHR14226">
    <property type="entry name" value="NEUROPATHY TARGET ESTERASE/SWISS CHEESE D.MELANOGASTER"/>
    <property type="match status" value="1"/>
</dbReference>